<feature type="domain" description="SMODS-associated and fused to various effectors" evidence="1">
    <location>
        <begin position="183"/>
        <end position="375"/>
    </location>
</feature>
<dbReference type="NCBIfam" id="NF033611">
    <property type="entry name" value="SAVED"/>
    <property type="match status" value="1"/>
</dbReference>
<evidence type="ECO:0000259" key="1">
    <source>
        <dbReference type="Pfam" id="PF18145"/>
    </source>
</evidence>
<sequence>MAKTQIPQKIQIALWTKAAGRCEYRGCNEELVGDLIAGRVDGKFGFIAHIVADSADGPRGDPVRSPALAKDLSNLMLLCAKHHKSVDVDYLADHPESVLLEMKNEHEDRIAIVTGMAQERAAHVLRFAANIGQRDALVSTRSIFMAMPPDRHPAEGRTIDIELAGCDYADHEANYWSVQQDNLRRVFARKVKERIEQKEIKQLSVFALAPQPLLIELGHLLGDIVPVTVHQRYREPPTWRWQADQPAITFQIGDYSGAPNVAVALKLALSATVTDERISAVLGEDVAIWSLTAENPHNDIMRRPDDLIKFKHQLRRLLDRIKAVHGENAVINVFPALPNSAAVEIGRVWMPKADLPMQIYDQNRVAGGFIPTLKIAN</sequence>
<dbReference type="KEGG" id="aper:A0U91_01180"/>
<evidence type="ECO:0000313" key="3">
    <source>
        <dbReference type="Proteomes" id="UP000189055"/>
    </source>
</evidence>
<dbReference type="RefSeq" id="WP_077929811.1">
    <property type="nucleotide sequence ID" value="NZ_CP014687.1"/>
</dbReference>
<reference evidence="2 3" key="1">
    <citation type="submission" date="2016-03" db="EMBL/GenBank/DDBJ databases">
        <title>Acetic acid bacteria sequencing.</title>
        <authorList>
            <person name="Brandt J."/>
            <person name="Jakob F."/>
            <person name="Vogel R.F."/>
        </authorList>
    </citation>
    <scope>NUCLEOTIDE SEQUENCE [LARGE SCALE GENOMIC DNA]</scope>
    <source>
        <strain evidence="2 3">TMW2.1084</strain>
    </source>
</reference>
<dbReference type="InterPro" id="IPR040836">
    <property type="entry name" value="SAVED"/>
</dbReference>
<proteinExistence type="predicted"/>
<gene>
    <name evidence="2" type="ORF">A0U91_01180</name>
</gene>
<name>A0A1U9LBU1_9PROT</name>
<organism evidence="2 3">
    <name type="scientific">Acetobacter persici</name>
    <dbReference type="NCBI Taxonomy" id="1076596"/>
    <lineage>
        <taxon>Bacteria</taxon>
        <taxon>Pseudomonadati</taxon>
        <taxon>Pseudomonadota</taxon>
        <taxon>Alphaproteobacteria</taxon>
        <taxon>Acetobacterales</taxon>
        <taxon>Acetobacteraceae</taxon>
        <taxon>Acetobacter</taxon>
    </lineage>
</organism>
<dbReference type="STRING" id="1076596.A0U91_01180"/>
<dbReference type="Proteomes" id="UP000189055">
    <property type="component" value="Chromosome"/>
</dbReference>
<protein>
    <recommendedName>
        <fullName evidence="1">SMODS-associated and fused to various effectors domain-containing protein</fullName>
    </recommendedName>
</protein>
<accession>A0A1U9LBU1</accession>
<dbReference type="EMBL" id="CP014687">
    <property type="protein sequence ID" value="AQT03869.1"/>
    <property type="molecule type" value="Genomic_DNA"/>
</dbReference>
<dbReference type="AlphaFoldDB" id="A0A1U9LBU1"/>
<evidence type="ECO:0000313" key="2">
    <source>
        <dbReference type="EMBL" id="AQT03869.1"/>
    </source>
</evidence>
<dbReference type="Pfam" id="PF18145">
    <property type="entry name" value="SAVED"/>
    <property type="match status" value="1"/>
</dbReference>